<protein>
    <submittedName>
        <fullName evidence="12">Pkinase-domain-containing protein</fullName>
    </submittedName>
</protein>
<dbReference type="InterPro" id="IPR046437">
    <property type="entry name" value="Ser_Thr-PK_POLO_box_1_sf"/>
</dbReference>
<dbReference type="AlphaFoldDB" id="A0A1Y1Z227"/>
<sequence length="417" mass="47178">MFRYSQYQGTTEVRSSFVSENSQFSRFVKDFEIGRLLGTGAFGHVYKAVGKAGPYEGRVVAIKMINKSKLTEDLRRRVVNEVEIQWQLQHPSILELYDYSEDEDTVYLVMEICTGGELYRYLKERKRPLTESEARCVMRQLVDGLLYMHSNGIMHRDLKLSNILLTDEYHIKIGDFGLATKVNGREGEQKTMCGTPNYISPEIISRQPYGFASDIWSLGCILFTFLAGKPPFESQKVRSTLDKVTRGDYTLPTGLSTEAQDLIRRLLQIQPRHRIPLGQILLHPFLNPSLPTQSLQRLTAPGIKPTGSSPLASPANYLEARVPQASAKTEEAYTRYTKGKYQFQMEHAWKAYAQQCTEEKSPPKTSTLQPINTERLKPIKQKTKHGTIELLSSGTIILDLDGEKTIMAISKSGEQVG</sequence>
<evidence type="ECO:0000256" key="8">
    <source>
        <dbReference type="PROSITE-ProRule" id="PRU10141"/>
    </source>
</evidence>
<dbReference type="GO" id="GO:0004674">
    <property type="term" value="F:protein serine/threonine kinase activity"/>
    <property type="evidence" value="ECO:0007669"/>
    <property type="project" value="UniProtKB-KW"/>
</dbReference>
<evidence type="ECO:0000313" key="12">
    <source>
        <dbReference type="EMBL" id="ORY04226.1"/>
    </source>
</evidence>
<dbReference type="Gene3D" id="1.10.510.10">
    <property type="entry name" value="Transferase(Phosphotransferase) domain 1"/>
    <property type="match status" value="1"/>
</dbReference>
<dbReference type="STRING" id="1314790.A0A1Y1Z227"/>
<keyword evidence="6 12" id="KW-0418">Kinase</keyword>
<dbReference type="GO" id="GO:0005634">
    <property type="term" value="C:nucleus"/>
    <property type="evidence" value="ECO:0007669"/>
    <property type="project" value="TreeGrafter"/>
</dbReference>
<dbReference type="FunFam" id="3.30.200.20:FF:000042">
    <property type="entry name" value="Aurora kinase A"/>
    <property type="match status" value="1"/>
</dbReference>
<dbReference type="Proteomes" id="UP000193498">
    <property type="component" value="Unassembled WGS sequence"/>
</dbReference>
<evidence type="ECO:0000256" key="6">
    <source>
        <dbReference type="ARBA" id="ARBA00022777"/>
    </source>
</evidence>
<dbReference type="Pfam" id="PF00069">
    <property type="entry name" value="Pkinase"/>
    <property type="match status" value="1"/>
</dbReference>
<organism evidence="12 13">
    <name type="scientific">Basidiobolus meristosporus CBS 931.73</name>
    <dbReference type="NCBI Taxonomy" id="1314790"/>
    <lineage>
        <taxon>Eukaryota</taxon>
        <taxon>Fungi</taxon>
        <taxon>Fungi incertae sedis</taxon>
        <taxon>Zoopagomycota</taxon>
        <taxon>Entomophthoromycotina</taxon>
        <taxon>Basidiobolomycetes</taxon>
        <taxon>Basidiobolales</taxon>
        <taxon>Basidiobolaceae</taxon>
        <taxon>Basidiobolus</taxon>
    </lineage>
</organism>
<dbReference type="SUPFAM" id="SSF56112">
    <property type="entry name" value="Protein kinase-like (PK-like)"/>
    <property type="match status" value="1"/>
</dbReference>
<gene>
    <name evidence="12" type="ORF">K493DRAFT_205979</name>
</gene>
<evidence type="ECO:0000256" key="2">
    <source>
        <dbReference type="ARBA" id="ARBA00022490"/>
    </source>
</evidence>
<name>A0A1Y1Z227_9FUNG</name>
<dbReference type="EMBL" id="MCFE01000037">
    <property type="protein sequence ID" value="ORY04226.1"/>
    <property type="molecule type" value="Genomic_DNA"/>
</dbReference>
<dbReference type="PROSITE" id="PS00107">
    <property type="entry name" value="PROTEIN_KINASE_ATP"/>
    <property type="match status" value="1"/>
</dbReference>
<dbReference type="SMART" id="SM00220">
    <property type="entry name" value="S_TKc"/>
    <property type="match status" value="1"/>
</dbReference>
<evidence type="ECO:0000256" key="5">
    <source>
        <dbReference type="ARBA" id="ARBA00022741"/>
    </source>
</evidence>
<keyword evidence="13" id="KW-1185">Reference proteome</keyword>
<evidence type="ECO:0000256" key="1">
    <source>
        <dbReference type="ARBA" id="ARBA00004496"/>
    </source>
</evidence>
<dbReference type="GO" id="GO:0005737">
    <property type="term" value="C:cytoplasm"/>
    <property type="evidence" value="ECO:0007669"/>
    <property type="project" value="UniProtKB-SubCell"/>
</dbReference>
<comment type="subcellular location">
    <subcellularLocation>
        <location evidence="1">Cytoplasm</location>
    </subcellularLocation>
</comment>
<reference evidence="12 13" key="1">
    <citation type="submission" date="2016-07" db="EMBL/GenBank/DDBJ databases">
        <title>Pervasive Adenine N6-methylation of Active Genes in Fungi.</title>
        <authorList>
            <consortium name="DOE Joint Genome Institute"/>
            <person name="Mondo S.J."/>
            <person name="Dannebaum R.O."/>
            <person name="Kuo R.C."/>
            <person name="Labutti K."/>
            <person name="Haridas S."/>
            <person name="Kuo A."/>
            <person name="Salamov A."/>
            <person name="Ahrendt S.R."/>
            <person name="Lipzen A."/>
            <person name="Sullivan W."/>
            <person name="Andreopoulos W.B."/>
            <person name="Clum A."/>
            <person name="Lindquist E."/>
            <person name="Daum C."/>
            <person name="Ramamoorthy G.K."/>
            <person name="Gryganskyi A."/>
            <person name="Culley D."/>
            <person name="Magnuson J.K."/>
            <person name="James T.Y."/>
            <person name="O'Malley M.A."/>
            <person name="Stajich J.E."/>
            <person name="Spatafora J.W."/>
            <person name="Visel A."/>
            <person name="Grigoriev I.V."/>
        </authorList>
    </citation>
    <scope>NUCLEOTIDE SEQUENCE [LARGE SCALE GENOMIC DNA]</scope>
    <source>
        <strain evidence="12 13">CBS 931.73</strain>
    </source>
</reference>
<dbReference type="InterPro" id="IPR017441">
    <property type="entry name" value="Protein_kinase_ATP_BS"/>
</dbReference>
<keyword evidence="4" id="KW-0808">Transferase</keyword>
<feature type="domain" description="Cryptic POLO box 1 (CPB1)" evidence="11">
    <location>
        <begin position="363"/>
        <end position="417"/>
    </location>
</feature>
<keyword evidence="5 8" id="KW-0547">Nucleotide-binding</keyword>
<evidence type="ECO:0000259" key="11">
    <source>
        <dbReference type="PROSITE" id="PS51984"/>
    </source>
</evidence>
<feature type="binding site" evidence="8">
    <location>
        <position position="63"/>
    </location>
    <ligand>
        <name>ATP</name>
        <dbReference type="ChEBI" id="CHEBI:30616"/>
    </ligand>
</feature>
<keyword evidence="2" id="KW-0963">Cytoplasm</keyword>
<dbReference type="InParanoid" id="A0A1Y1Z227"/>
<dbReference type="PANTHER" id="PTHR24345">
    <property type="entry name" value="SERINE/THREONINE-PROTEIN KINASE PLK"/>
    <property type="match status" value="1"/>
</dbReference>
<dbReference type="PANTHER" id="PTHR24345:SF91">
    <property type="entry name" value="SERINE_THREONINE-PROTEIN KINASE PLK4"/>
    <property type="match status" value="1"/>
</dbReference>
<evidence type="ECO:0000313" key="13">
    <source>
        <dbReference type="Proteomes" id="UP000193498"/>
    </source>
</evidence>
<keyword evidence="7 8" id="KW-0067">ATP-binding</keyword>
<dbReference type="GO" id="GO:0005524">
    <property type="term" value="F:ATP binding"/>
    <property type="evidence" value="ECO:0007669"/>
    <property type="project" value="UniProtKB-UniRule"/>
</dbReference>
<keyword evidence="3 9" id="KW-0723">Serine/threonine-protein kinase</keyword>
<evidence type="ECO:0000256" key="3">
    <source>
        <dbReference type="ARBA" id="ARBA00022527"/>
    </source>
</evidence>
<dbReference type="Gene3D" id="3.30.1120.120">
    <property type="match status" value="1"/>
</dbReference>
<evidence type="ECO:0000256" key="4">
    <source>
        <dbReference type="ARBA" id="ARBA00022679"/>
    </source>
</evidence>
<dbReference type="InterPro" id="IPR033699">
    <property type="entry name" value="POLO_box_Plk4_1"/>
</dbReference>
<dbReference type="FunFam" id="1.10.510.10:FF:000571">
    <property type="entry name" value="Maternal embryonic leucine zipper kinase"/>
    <property type="match status" value="1"/>
</dbReference>
<evidence type="ECO:0000256" key="7">
    <source>
        <dbReference type="ARBA" id="ARBA00022840"/>
    </source>
</evidence>
<dbReference type="PROSITE" id="PS51984">
    <property type="entry name" value="CPB1"/>
    <property type="match status" value="1"/>
</dbReference>
<comment type="similarity">
    <text evidence="9">Belongs to the protein kinase superfamily.</text>
</comment>
<proteinExistence type="inferred from homology"/>
<accession>A0A1Y1Z227</accession>
<feature type="domain" description="Protein kinase" evidence="10">
    <location>
        <begin position="31"/>
        <end position="286"/>
    </location>
</feature>
<dbReference type="PROSITE" id="PS50011">
    <property type="entry name" value="PROTEIN_KINASE_DOM"/>
    <property type="match status" value="1"/>
</dbReference>
<dbReference type="InterPro" id="IPR000719">
    <property type="entry name" value="Prot_kinase_dom"/>
</dbReference>
<dbReference type="InterPro" id="IPR011009">
    <property type="entry name" value="Kinase-like_dom_sf"/>
</dbReference>
<evidence type="ECO:0000256" key="9">
    <source>
        <dbReference type="RuleBase" id="RU000304"/>
    </source>
</evidence>
<dbReference type="InterPro" id="IPR008271">
    <property type="entry name" value="Ser/Thr_kinase_AS"/>
</dbReference>
<comment type="caution">
    <text evidence="12">The sequence shown here is derived from an EMBL/GenBank/DDBJ whole genome shotgun (WGS) entry which is preliminary data.</text>
</comment>
<dbReference type="OrthoDB" id="408964at2759"/>
<dbReference type="PROSITE" id="PS00108">
    <property type="entry name" value="PROTEIN_KINASE_ST"/>
    <property type="match status" value="1"/>
</dbReference>
<evidence type="ECO:0000259" key="10">
    <source>
        <dbReference type="PROSITE" id="PS50011"/>
    </source>
</evidence>